<reference evidence="1 2" key="1">
    <citation type="submission" date="2017-06" db="EMBL/GenBank/DDBJ databases">
        <title>A platform for efficient transgenesis in Macrostomum lignano, a flatworm model organism for stem cell research.</title>
        <authorList>
            <person name="Berezikov E."/>
        </authorList>
    </citation>
    <scope>NUCLEOTIDE SEQUENCE [LARGE SCALE GENOMIC DNA]</scope>
    <source>
        <strain evidence="1">DV1</strain>
        <tissue evidence="1">Whole organism</tissue>
    </source>
</reference>
<dbReference type="Proteomes" id="UP000215902">
    <property type="component" value="Unassembled WGS sequence"/>
</dbReference>
<evidence type="ECO:0000313" key="2">
    <source>
        <dbReference type="Proteomes" id="UP000215902"/>
    </source>
</evidence>
<dbReference type="Gene3D" id="1.20.930.40">
    <property type="entry name" value="Transferrin receptor-like, dimerisation domain"/>
    <property type="match status" value="1"/>
</dbReference>
<dbReference type="InterPro" id="IPR036757">
    <property type="entry name" value="TFR-like_dimer_dom_sf"/>
</dbReference>
<accession>A0A267DFI6</accession>
<comment type="caution">
    <text evidence="1">The sequence shown here is derived from an EMBL/GenBank/DDBJ whole genome shotgun (WGS) entry which is preliminary data.</text>
</comment>
<sequence length="66" mass="7382">AWDRQTVDRRSPLGVRRINDAAMRATQSFLASRGQPRQPYVANLVFTSGKHPRRPVECGSPDCPTC</sequence>
<name>A0A267DFI6_9PLAT</name>
<dbReference type="AlphaFoldDB" id="A0A267DFI6"/>
<proteinExistence type="predicted"/>
<keyword evidence="2" id="KW-1185">Reference proteome</keyword>
<dbReference type="SUPFAM" id="SSF47672">
    <property type="entry name" value="Transferrin receptor-like dimerisation domain"/>
    <property type="match status" value="1"/>
</dbReference>
<evidence type="ECO:0000313" key="1">
    <source>
        <dbReference type="EMBL" id="PAA47916.1"/>
    </source>
</evidence>
<organism evidence="1 2">
    <name type="scientific">Macrostomum lignano</name>
    <dbReference type="NCBI Taxonomy" id="282301"/>
    <lineage>
        <taxon>Eukaryota</taxon>
        <taxon>Metazoa</taxon>
        <taxon>Spiralia</taxon>
        <taxon>Lophotrochozoa</taxon>
        <taxon>Platyhelminthes</taxon>
        <taxon>Rhabditophora</taxon>
        <taxon>Macrostomorpha</taxon>
        <taxon>Macrostomida</taxon>
        <taxon>Macrostomidae</taxon>
        <taxon>Macrostomum</taxon>
    </lineage>
</organism>
<feature type="non-terminal residue" evidence="1">
    <location>
        <position position="1"/>
    </location>
</feature>
<gene>
    <name evidence="1" type="ORF">BOX15_Mlig008576g4</name>
</gene>
<dbReference type="EMBL" id="NIVC01004291">
    <property type="protein sequence ID" value="PAA47916.1"/>
    <property type="molecule type" value="Genomic_DNA"/>
</dbReference>
<dbReference type="OrthoDB" id="5841748at2759"/>
<protein>
    <submittedName>
        <fullName evidence="1">Uncharacterized protein</fullName>
    </submittedName>
</protein>